<dbReference type="GO" id="GO:0009279">
    <property type="term" value="C:cell outer membrane"/>
    <property type="evidence" value="ECO:0007669"/>
    <property type="project" value="InterPro"/>
</dbReference>
<name>A0A382Q8J5_9ZZZZ</name>
<dbReference type="InterPro" id="IPR050298">
    <property type="entry name" value="Gram-neg_bact_OMP"/>
</dbReference>
<evidence type="ECO:0000256" key="6">
    <source>
        <dbReference type="ARBA" id="ARBA00023114"/>
    </source>
</evidence>
<keyword evidence="5" id="KW-0406">Ion transport</keyword>
<feature type="non-terminal residue" evidence="8">
    <location>
        <position position="126"/>
    </location>
</feature>
<evidence type="ECO:0000256" key="2">
    <source>
        <dbReference type="ARBA" id="ARBA00022452"/>
    </source>
</evidence>
<dbReference type="Gene3D" id="2.40.160.10">
    <property type="entry name" value="Porin"/>
    <property type="match status" value="1"/>
</dbReference>
<keyword evidence="2" id="KW-0472">Membrane</keyword>
<dbReference type="GO" id="GO:0034220">
    <property type="term" value="P:monoatomic ion transmembrane transport"/>
    <property type="evidence" value="ECO:0007669"/>
    <property type="project" value="InterPro"/>
</dbReference>
<protein>
    <recommendedName>
        <fullName evidence="9">Porin domain-containing protein</fullName>
    </recommendedName>
</protein>
<dbReference type="InterPro" id="IPR023614">
    <property type="entry name" value="Porin_dom_sf"/>
</dbReference>
<dbReference type="GO" id="GO:0015288">
    <property type="term" value="F:porin activity"/>
    <property type="evidence" value="ECO:0007669"/>
    <property type="project" value="UniProtKB-KW"/>
</dbReference>
<dbReference type="SUPFAM" id="SSF56935">
    <property type="entry name" value="Porins"/>
    <property type="match status" value="1"/>
</dbReference>
<evidence type="ECO:0000256" key="4">
    <source>
        <dbReference type="ARBA" id="ARBA00022729"/>
    </source>
</evidence>
<keyword evidence="6" id="KW-0626">Porin</keyword>
<dbReference type="GO" id="GO:0046930">
    <property type="term" value="C:pore complex"/>
    <property type="evidence" value="ECO:0007669"/>
    <property type="project" value="UniProtKB-KW"/>
</dbReference>
<dbReference type="PANTHER" id="PTHR34501">
    <property type="entry name" value="PROTEIN YDDL-RELATED"/>
    <property type="match status" value="1"/>
</dbReference>
<dbReference type="AlphaFoldDB" id="A0A382Q8J5"/>
<dbReference type="EMBL" id="UINC01112746">
    <property type="protein sequence ID" value="SVC81909.1"/>
    <property type="molecule type" value="Genomic_DNA"/>
</dbReference>
<dbReference type="InterPro" id="IPR001702">
    <property type="entry name" value="Porin_Gram-ve"/>
</dbReference>
<accession>A0A382Q8J5</accession>
<evidence type="ECO:0000256" key="1">
    <source>
        <dbReference type="ARBA" id="ARBA00022448"/>
    </source>
</evidence>
<keyword evidence="2" id="KW-1134">Transmembrane beta strand</keyword>
<keyword evidence="7" id="KW-0998">Cell outer membrane</keyword>
<reference evidence="8" key="1">
    <citation type="submission" date="2018-05" db="EMBL/GenBank/DDBJ databases">
        <authorList>
            <person name="Lanie J.A."/>
            <person name="Ng W.-L."/>
            <person name="Kazmierczak K.M."/>
            <person name="Andrzejewski T.M."/>
            <person name="Davidsen T.M."/>
            <person name="Wayne K.J."/>
            <person name="Tettelin H."/>
            <person name="Glass J.I."/>
            <person name="Rusch D."/>
            <person name="Podicherti R."/>
            <person name="Tsui H.-C.T."/>
            <person name="Winkler M.E."/>
        </authorList>
    </citation>
    <scope>NUCLEOTIDE SEQUENCE</scope>
</reference>
<proteinExistence type="predicted"/>
<dbReference type="Pfam" id="PF00267">
    <property type="entry name" value="Porin_1"/>
    <property type="match status" value="1"/>
</dbReference>
<evidence type="ECO:0000256" key="5">
    <source>
        <dbReference type="ARBA" id="ARBA00023065"/>
    </source>
</evidence>
<dbReference type="PANTHER" id="PTHR34501:SF9">
    <property type="entry name" value="MAJOR OUTER MEMBRANE PROTEIN P.IA"/>
    <property type="match status" value="1"/>
</dbReference>
<evidence type="ECO:0008006" key="9">
    <source>
        <dbReference type="Google" id="ProtNLM"/>
    </source>
</evidence>
<organism evidence="8">
    <name type="scientific">marine metagenome</name>
    <dbReference type="NCBI Taxonomy" id="408172"/>
    <lineage>
        <taxon>unclassified sequences</taxon>
        <taxon>metagenomes</taxon>
        <taxon>ecological metagenomes</taxon>
    </lineage>
</organism>
<sequence>MNFKVLFFSLLLFLILPLSAGPTIYGKLTVTIESQDLIEETKTELVSNSSRLGLKGNIDLSQGLEGIYQAEYEIDPVDGIADESKDRTLKQRNSFVGLKGEYGTLFVGTYDTAFKNSQNKIDLFND</sequence>
<keyword evidence="3" id="KW-0812">Transmembrane</keyword>
<keyword evidence="1" id="KW-0813">Transport</keyword>
<keyword evidence="4" id="KW-0732">Signal</keyword>
<evidence type="ECO:0000256" key="3">
    <source>
        <dbReference type="ARBA" id="ARBA00022692"/>
    </source>
</evidence>
<evidence type="ECO:0000313" key="8">
    <source>
        <dbReference type="EMBL" id="SVC81909.1"/>
    </source>
</evidence>
<gene>
    <name evidence="8" type="ORF">METZ01_LOCUS334763</name>
</gene>
<evidence type="ECO:0000256" key="7">
    <source>
        <dbReference type="ARBA" id="ARBA00023237"/>
    </source>
</evidence>